<gene>
    <name evidence="1" type="ORF">LCGC14_0669650</name>
</gene>
<reference evidence="1" key="1">
    <citation type="journal article" date="2015" name="Nature">
        <title>Complex archaea that bridge the gap between prokaryotes and eukaryotes.</title>
        <authorList>
            <person name="Spang A."/>
            <person name="Saw J.H."/>
            <person name="Jorgensen S.L."/>
            <person name="Zaremba-Niedzwiedzka K."/>
            <person name="Martijn J."/>
            <person name="Lind A.E."/>
            <person name="van Eijk R."/>
            <person name="Schleper C."/>
            <person name="Guy L."/>
            <person name="Ettema T.J."/>
        </authorList>
    </citation>
    <scope>NUCLEOTIDE SEQUENCE</scope>
</reference>
<name>A0A0F9QRE3_9ZZZZ</name>
<accession>A0A0F9QRE3</accession>
<comment type="caution">
    <text evidence="1">The sequence shown here is derived from an EMBL/GenBank/DDBJ whole genome shotgun (WGS) entry which is preliminary data.</text>
</comment>
<organism evidence="1">
    <name type="scientific">marine sediment metagenome</name>
    <dbReference type="NCBI Taxonomy" id="412755"/>
    <lineage>
        <taxon>unclassified sequences</taxon>
        <taxon>metagenomes</taxon>
        <taxon>ecological metagenomes</taxon>
    </lineage>
</organism>
<dbReference type="AlphaFoldDB" id="A0A0F9QRE3"/>
<proteinExistence type="predicted"/>
<sequence length="59" mass="7055">MESKAWKEFKRKVDDGLSTFIAETIEKHSTEIHIWFEKYRQGKCSVEDFANKFIELSNK</sequence>
<evidence type="ECO:0000313" key="1">
    <source>
        <dbReference type="EMBL" id="KKN46785.1"/>
    </source>
</evidence>
<dbReference type="EMBL" id="LAZR01001312">
    <property type="protein sequence ID" value="KKN46785.1"/>
    <property type="molecule type" value="Genomic_DNA"/>
</dbReference>
<protein>
    <submittedName>
        <fullName evidence="1">Uncharacterized protein</fullName>
    </submittedName>
</protein>